<evidence type="ECO:0000256" key="1">
    <source>
        <dbReference type="SAM" id="MobiDB-lite"/>
    </source>
</evidence>
<feature type="compositionally biased region" description="Low complexity" evidence="1">
    <location>
        <begin position="173"/>
        <end position="184"/>
    </location>
</feature>
<dbReference type="GO" id="GO:0008270">
    <property type="term" value="F:zinc ion binding"/>
    <property type="evidence" value="ECO:0007669"/>
    <property type="project" value="InterPro"/>
</dbReference>
<evidence type="ECO:0000313" key="3">
    <source>
        <dbReference type="EMBL" id="CAG9310132.1"/>
    </source>
</evidence>
<name>A0AAU9I9W7_9CILI</name>
<feature type="domain" description="WWE" evidence="2">
    <location>
        <begin position="303"/>
        <end position="379"/>
    </location>
</feature>
<dbReference type="PROSITE" id="PS50918">
    <property type="entry name" value="WWE"/>
    <property type="match status" value="2"/>
</dbReference>
<dbReference type="InterPro" id="IPR018123">
    <property type="entry name" value="WWE-dom_subgr"/>
</dbReference>
<sequence>MAQQELNLKYPNVANSQAPNTLRTAPRNSQDGINFLPPGQGIASHPYQPGQGLNSFQMSNMPSGIPVLNRPPSNVPQPRANIDPNVGNNFIPQQPGLQNYPNQIFQNPQAGLNRPNISIQAPQFKSPQVGGNPINIPMRNPQPGMYQNLPINPPVQRPVNFPQAYAQAPSPNPQYGNQPNYNPPMQSSQNFNPPSFGVPNPNSQNFNSPNFVPPNPSPQNLGSFNQPYPANQPNQQQAFQNQNQMIDLEKVEPCSPDKANLIKQFGLEVFIKNQFNLSGLTYNGNQWVLRGNNNAQLEQALKFLREKINEVKPNIIWCWIADDGSPVNYSDTQCRIIESAYYKRQGVAISNNGTNYRIIFGKPHIQQMMNSNITRTVRRLDGNNDRNQAMAGDIPWFWQDDDGQFKPYTAEASRQIEQAYKLRADNQLALVQGSNDRAYLMDFTNMKQLNEKTHYQRCIKRGSPN</sequence>
<organism evidence="3 4">
    <name type="scientific">Blepharisma stoltei</name>
    <dbReference type="NCBI Taxonomy" id="1481888"/>
    <lineage>
        <taxon>Eukaryota</taxon>
        <taxon>Sar</taxon>
        <taxon>Alveolata</taxon>
        <taxon>Ciliophora</taxon>
        <taxon>Postciliodesmatophora</taxon>
        <taxon>Heterotrichea</taxon>
        <taxon>Heterotrichida</taxon>
        <taxon>Blepharismidae</taxon>
        <taxon>Blepharisma</taxon>
    </lineage>
</organism>
<feature type="domain" description="WWE" evidence="2">
    <location>
        <begin position="382"/>
        <end position="461"/>
    </location>
</feature>
<accession>A0AAU9I9W7</accession>
<dbReference type="EMBL" id="CAJZBQ010000001">
    <property type="protein sequence ID" value="CAG9310132.1"/>
    <property type="molecule type" value="Genomic_DNA"/>
</dbReference>
<feature type="region of interest" description="Disordered" evidence="1">
    <location>
        <begin position="1"/>
        <end position="34"/>
    </location>
</feature>
<dbReference type="SUPFAM" id="SSF117839">
    <property type="entry name" value="WWE domain"/>
    <property type="match status" value="2"/>
</dbReference>
<dbReference type="Gene3D" id="3.30.720.50">
    <property type="match status" value="2"/>
</dbReference>
<comment type="caution">
    <text evidence="3">The sequence shown here is derived from an EMBL/GenBank/DDBJ whole genome shotgun (WGS) entry which is preliminary data.</text>
</comment>
<dbReference type="InterPro" id="IPR037197">
    <property type="entry name" value="WWE_dom_sf"/>
</dbReference>
<gene>
    <name evidence="3" type="ORF">BSTOLATCC_MIC341</name>
</gene>
<feature type="region of interest" description="Disordered" evidence="1">
    <location>
        <begin position="163"/>
        <end position="225"/>
    </location>
</feature>
<dbReference type="SMART" id="SM00678">
    <property type="entry name" value="WWE"/>
    <property type="match status" value="1"/>
</dbReference>
<dbReference type="AlphaFoldDB" id="A0AAU9I9W7"/>
<keyword evidence="4" id="KW-1185">Reference proteome</keyword>
<dbReference type="Proteomes" id="UP001162131">
    <property type="component" value="Unassembled WGS sequence"/>
</dbReference>
<dbReference type="Pfam" id="PF02825">
    <property type="entry name" value="WWE"/>
    <property type="match status" value="2"/>
</dbReference>
<feature type="compositionally biased region" description="Low complexity" evidence="1">
    <location>
        <begin position="198"/>
        <end position="210"/>
    </location>
</feature>
<feature type="compositionally biased region" description="Polar residues" evidence="1">
    <location>
        <begin position="13"/>
        <end position="32"/>
    </location>
</feature>
<protein>
    <recommendedName>
        <fullName evidence="2">WWE domain-containing protein</fullName>
    </recommendedName>
</protein>
<evidence type="ECO:0000259" key="2">
    <source>
        <dbReference type="PROSITE" id="PS50918"/>
    </source>
</evidence>
<dbReference type="InterPro" id="IPR004170">
    <property type="entry name" value="WWE_dom"/>
</dbReference>
<proteinExistence type="predicted"/>
<reference evidence="3" key="1">
    <citation type="submission" date="2021-09" db="EMBL/GenBank/DDBJ databases">
        <authorList>
            <consortium name="AG Swart"/>
            <person name="Singh M."/>
            <person name="Singh A."/>
            <person name="Seah K."/>
            <person name="Emmerich C."/>
        </authorList>
    </citation>
    <scope>NUCLEOTIDE SEQUENCE</scope>
    <source>
        <strain evidence="3">ATCC30299</strain>
    </source>
</reference>
<evidence type="ECO:0000313" key="4">
    <source>
        <dbReference type="Proteomes" id="UP001162131"/>
    </source>
</evidence>